<dbReference type="AlphaFoldDB" id="A0A563VK83"/>
<proteinExistence type="predicted"/>
<evidence type="ECO:0000313" key="1">
    <source>
        <dbReference type="EMBL" id="VEP11818.1"/>
    </source>
</evidence>
<protein>
    <submittedName>
        <fullName evidence="1">Uncharacterized protein</fullName>
    </submittedName>
</protein>
<evidence type="ECO:0000313" key="2">
    <source>
        <dbReference type="Proteomes" id="UP000320055"/>
    </source>
</evidence>
<accession>A0A563VK83</accession>
<dbReference type="OrthoDB" id="7107931at2"/>
<keyword evidence="2" id="KW-1185">Reference proteome</keyword>
<dbReference type="Proteomes" id="UP000320055">
    <property type="component" value="Unassembled WGS sequence"/>
</dbReference>
<sequence>MDYLYSRNPKFTYENIITDCPYCSSKNIYNRITDLQTIESISFKTVECNKCNLKFNINGDSIGEAYEYLIYDVYLIKEQKRYMYCILNLAQALELFLFYSIKTKLLFLPYKTRLINTQSDFNLISSLLSENMEKYTFSHLRNIFFDLYINQNSLQTIENVKQYLDKNSLNKVKSIDIQNWSSPINNIENQRLRDLFCKLLNTKVPNLRNQVVHKYSYRPSLSEVEKCISETRDIVFRLRNHLQIKNHSFYINNRI</sequence>
<name>A0A563VK83_9CYAN</name>
<dbReference type="RefSeq" id="WP_144869576.1">
    <property type="nucleotide sequence ID" value="NZ_LR213874.1"/>
</dbReference>
<organism evidence="1 2">
    <name type="scientific">Hyella patelloides LEGE 07179</name>
    <dbReference type="NCBI Taxonomy" id="945734"/>
    <lineage>
        <taxon>Bacteria</taxon>
        <taxon>Bacillati</taxon>
        <taxon>Cyanobacteriota</taxon>
        <taxon>Cyanophyceae</taxon>
        <taxon>Pleurocapsales</taxon>
        <taxon>Hyellaceae</taxon>
        <taxon>Hyella</taxon>
    </lineage>
</organism>
<gene>
    <name evidence="1" type="ORF">H1P_1210009</name>
</gene>
<reference evidence="1 2" key="1">
    <citation type="submission" date="2019-01" db="EMBL/GenBank/DDBJ databases">
        <authorList>
            <person name="Brito A."/>
        </authorList>
    </citation>
    <scope>NUCLEOTIDE SEQUENCE [LARGE SCALE GENOMIC DNA]</scope>
    <source>
        <strain evidence="1">1</strain>
    </source>
</reference>
<dbReference type="EMBL" id="CAACVJ010000026">
    <property type="protein sequence ID" value="VEP11818.1"/>
    <property type="molecule type" value="Genomic_DNA"/>
</dbReference>